<dbReference type="EMBL" id="MN740362">
    <property type="protein sequence ID" value="QHU02738.1"/>
    <property type="molecule type" value="Genomic_DNA"/>
</dbReference>
<evidence type="ECO:0000256" key="1">
    <source>
        <dbReference type="ARBA" id="ARBA00022670"/>
    </source>
</evidence>
<dbReference type="GO" id="GO:0006508">
    <property type="term" value="P:proteolysis"/>
    <property type="evidence" value="ECO:0007669"/>
    <property type="project" value="UniProtKB-KW"/>
</dbReference>
<dbReference type="PROSITE" id="PS50600">
    <property type="entry name" value="ULP_PROTEASE"/>
    <property type="match status" value="1"/>
</dbReference>
<proteinExistence type="predicted"/>
<evidence type="ECO:0000313" key="5">
    <source>
        <dbReference type="EMBL" id="QHU02738.1"/>
    </source>
</evidence>
<feature type="domain" description="Ubiquitin-like protease family profile" evidence="4">
    <location>
        <begin position="96"/>
        <end position="268"/>
    </location>
</feature>
<feature type="region of interest" description="Disordered" evidence="3">
    <location>
        <begin position="1"/>
        <end position="21"/>
    </location>
</feature>
<dbReference type="InterPro" id="IPR038765">
    <property type="entry name" value="Papain-like_cys_pep_sf"/>
</dbReference>
<evidence type="ECO:0000256" key="2">
    <source>
        <dbReference type="ARBA" id="ARBA00022801"/>
    </source>
</evidence>
<evidence type="ECO:0000256" key="3">
    <source>
        <dbReference type="SAM" id="MobiDB-lite"/>
    </source>
</evidence>
<sequence length="313" mass="36209">MTNHKSNNNERDVAICKPNNSENGKVGKHTCYTSNELFQLRDAWNMRHTQNPISADDPIEIWNILKQQMSTVCGSNEMCWLYSEFAQSSLQYLRNVFVPEKPHSWISNPTQWLTSTDISRVLKQYEDAYPDFIFIGPSPIDYDATPYTNSNACVWQDLCDFSLPRLISSGKQKVSVIFNLDTHDQTGSHWVSLYCDVRLRSIYYFDSNKNSQSNKIPDNIIKFINGIIVNMAEEPLSQTFKFYNNDKIQHQMKNTECGMYCLYFIISLLTGEKKWEDWVDNKQGKNGGRVSDIEMEKKRNELFNSPVVIGGLN</sequence>
<dbReference type="GO" id="GO:0008234">
    <property type="term" value="F:cysteine-type peptidase activity"/>
    <property type="evidence" value="ECO:0007669"/>
    <property type="project" value="InterPro"/>
</dbReference>
<evidence type="ECO:0000259" key="4">
    <source>
        <dbReference type="PROSITE" id="PS50600"/>
    </source>
</evidence>
<accession>A0A6C0JG54</accession>
<organism evidence="5">
    <name type="scientific">viral metagenome</name>
    <dbReference type="NCBI Taxonomy" id="1070528"/>
    <lineage>
        <taxon>unclassified sequences</taxon>
        <taxon>metagenomes</taxon>
        <taxon>organismal metagenomes</taxon>
    </lineage>
</organism>
<keyword evidence="2" id="KW-0378">Hydrolase</keyword>
<dbReference type="Gene3D" id="3.40.395.10">
    <property type="entry name" value="Adenoviral Proteinase, Chain A"/>
    <property type="match status" value="1"/>
</dbReference>
<dbReference type="Pfam" id="PF02902">
    <property type="entry name" value="Peptidase_C48"/>
    <property type="match status" value="1"/>
</dbReference>
<keyword evidence="1" id="KW-0645">Protease</keyword>
<dbReference type="AlphaFoldDB" id="A0A6C0JG54"/>
<reference evidence="5" key="1">
    <citation type="journal article" date="2020" name="Nature">
        <title>Giant virus diversity and host interactions through global metagenomics.</title>
        <authorList>
            <person name="Schulz F."/>
            <person name="Roux S."/>
            <person name="Paez-Espino D."/>
            <person name="Jungbluth S."/>
            <person name="Walsh D.A."/>
            <person name="Denef V.J."/>
            <person name="McMahon K.D."/>
            <person name="Konstantinidis K.T."/>
            <person name="Eloe-Fadrosh E.A."/>
            <person name="Kyrpides N.C."/>
            <person name="Woyke T."/>
        </authorList>
    </citation>
    <scope>NUCLEOTIDE SEQUENCE</scope>
    <source>
        <strain evidence="5">GVMAG-M-3300025880-76</strain>
    </source>
</reference>
<protein>
    <recommendedName>
        <fullName evidence="4">Ubiquitin-like protease family profile domain-containing protein</fullName>
    </recommendedName>
</protein>
<name>A0A6C0JG54_9ZZZZ</name>
<dbReference type="InterPro" id="IPR003653">
    <property type="entry name" value="Peptidase_C48_C"/>
</dbReference>
<dbReference type="SUPFAM" id="SSF54001">
    <property type="entry name" value="Cysteine proteinases"/>
    <property type="match status" value="1"/>
</dbReference>